<dbReference type="AlphaFoldDB" id="A0A9W5TAW5"/>
<keyword evidence="2" id="KW-1185">Reference proteome</keyword>
<gene>
    <name evidence="1" type="ORF">BaOVIS_015290</name>
</gene>
<accession>A0A9W5TAW5</accession>
<organism evidence="1 2">
    <name type="scientific">Babesia ovis</name>
    <dbReference type="NCBI Taxonomy" id="5869"/>
    <lineage>
        <taxon>Eukaryota</taxon>
        <taxon>Sar</taxon>
        <taxon>Alveolata</taxon>
        <taxon>Apicomplexa</taxon>
        <taxon>Aconoidasida</taxon>
        <taxon>Piroplasmida</taxon>
        <taxon>Babesiidae</taxon>
        <taxon>Babesia</taxon>
    </lineage>
</organism>
<protein>
    <submittedName>
        <fullName evidence="1">Uncharacterized protein</fullName>
    </submittedName>
</protein>
<sequence length="127" mass="13034">MDSISCCGRTDSHALALAAEQRDGSFSKTDSAEGVGTASQALMLAPDDSSGWFSNTMPSVKMGFGPLGCISGTVTLATTGFGSTGLTLAADTSRANSSRALDFLGFAEYASYLTSTFETSAGWFSNV</sequence>
<reference evidence="1" key="1">
    <citation type="submission" date="2019-12" db="EMBL/GenBank/DDBJ databases">
        <title>Genome sequence of Babesia ovis.</title>
        <authorList>
            <person name="Yamagishi J."/>
            <person name="Sevinc F."/>
            <person name="Xuan X."/>
        </authorList>
    </citation>
    <scope>NUCLEOTIDE SEQUENCE</scope>
    <source>
        <strain evidence="1">Selcuk</strain>
    </source>
</reference>
<name>A0A9W5TAW5_BABOV</name>
<dbReference type="Proteomes" id="UP001057455">
    <property type="component" value="Unassembled WGS sequence"/>
</dbReference>
<evidence type="ECO:0000313" key="2">
    <source>
        <dbReference type="Proteomes" id="UP001057455"/>
    </source>
</evidence>
<dbReference type="EMBL" id="BLIY01000009">
    <property type="protein sequence ID" value="GFE54125.1"/>
    <property type="molecule type" value="Genomic_DNA"/>
</dbReference>
<proteinExistence type="predicted"/>
<evidence type="ECO:0000313" key="1">
    <source>
        <dbReference type="EMBL" id="GFE54125.1"/>
    </source>
</evidence>
<comment type="caution">
    <text evidence="1">The sequence shown here is derived from an EMBL/GenBank/DDBJ whole genome shotgun (WGS) entry which is preliminary data.</text>
</comment>